<evidence type="ECO:0000256" key="2">
    <source>
        <dbReference type="SAM" id="MobiDB-lite"/>
    </source>
</evidence>
<dbReference type="PROSITE" id="PS50057">
    <property type="entry name" value="FERM_3"/>
    <property type="match status" value="1"/>
</dbReference>
<dbReference type="InterPro" id="IPR019749">
    <property type="entry name" value="Band_41_domain"/>
</dbReference>
<dbReference type="InterPro" id="IPR018979">
    <property type="entry name" value="FERM_N"/>
</dbReference>
<dbReference type="SUPFAM" id="SSF82199">
    <property type="entry name" value="SET domain"/>
    <property type="match status" value="1"/>
</dbReference>
<dbReference type="SUPFAM" id="SSF47031">
    <property type="entry name" value="Second domain of FERM"/>
    <property type="match status" value="1"/>
</dbReference>
<dbReference type="Proteomes" id="UP001274896">
    <property type="component" value="Unassembled WGS sequence"/>
</dbReference>
<evidence type="ECO:0000313" key="7">
    <source>
        <dbReference type="Proteomes" id="UP001274896"/>
    </source>
</evidence>
<dbReference type="SUPFAM" id="SSF54236">
    <property type="entry name" value="Ubiquitin-like"/>
    <property type="match status" value="1"/>
</dbReference>
<dbReference type="InterPro" id="IPR019748">
    <property type="entry name" value="FERM_central"/>
</dbReference>
<dbReference type="Pfam" id="PF00856">
    <property type="entry name" value="SET"/>
    <property type="match status" value="1"/>
</dbReference>
<dbReference type="InterPro" id="IPR011993">
    <property type="entry name" value="PH-like_dom_sf"/>
</dbReference>
<feature type="region of interest" description="Disordered" evidence="2">
    <location>
        <begin position="1545"/>
        <end position="1582"/>
    </location>
</feature>
<comment type="caution">
    <text evidence="6">The sequence shown here is derived from an EMBL/GenBank/DDBJ whole genome shotgun (WGS) entry which is preliminary data.</text>
</comment>
<dbReference type="FunFam" id="2.30.29.30:FF:000043">
    <property type="entry name" value="FERM domain-containing protein 5"/>
    <property type="match status" value="1"/>
</dbReference>
<dbReference type="InterPro" id="IPR014352">
    <property type="entry name" value="FERM/acyl-CoA-bd_prot_sf"/>
</dbReference>
<dbReference type="InterPro" id="IPR019747">
    <property type="entry name" value="FERM_CS"/>
</dbReference>
<keyword evidence="7" id="KW-1185">Reference proteome</keyword>
<dbReference type="SUPFAM" id="SSF50729">
    <property type="entry name" value="PH domain-like"/>
    <property type="match status" value="1"/>
</dbReference>
<dbReference type="GO" id="GO:0005856">
    <property type="term" value="C:cytoskeleton"/>
    <property type="evidence" value="ECO:0007669"/>
    <property type="project" value="TreeGrafter"/>
</dbReference>
<dbReference type="PANTHER" id="PTHR23280:SF8">
    <property type="entry name" value="FERM DOMAIN-CONTAINING PROTEIN 3"/>
    <property type="match status" value="1"/>
</dbReference>
<dbReference type="InterPro" id="IPR035963">
    <property type="entry name" value="FERM_2"/>
</dbReference>
<feature type="domain" description="SET" evidence="5">
    <location>
        <begin position="459"/>
        <end position="576"/>
    </location>
</feature>
<feature type="transmembrane region" description="Helical" evidence="3">
    <location>
        <begin position="1663"/>
        <end position="1685"/>
    </location>
</feature>
<dbReference type="FunFam" id="1.20.80.10:FF:000006">
    <property type="entry name" value="FERM domain-containing protein 5 isoform X1"/>
    <property type="match status" value="1"/>
</dbReference>
<evidence type="ECO:0000259" key="5">
    <source>
        <dbReference type="PROSITE" id="PS50280"/>
    </source>
</evidence>
<dbReference type="InterPro" id="IPR000299">
    <property type="entry name" value="FERM_domain"/>
</dbReference>
<feature type="domain" description="FERM" evidence="4">
    <location>
        <begin position="747"/>
        <end position="1042"/>
    </location>
</feature>
<evidence type="ECO:0000259" key="4">
    <source>
        <dbReference type="PROSITE" id="PS50057"/>
    </source>
</evidence>
<dbReference type="Gene3D" id="3.10.20.90">
    <property type="entry name" value="Phosphatidylinositol 3-kinase Catalytic Subunit, Chain A, domain 1"/>
    <property type="match status" value="1"/>
</dbReference>
<sequence length="1732" mass="197701">THITPDRECTVIVTEREACAWEVCAHERRRGPGFRYVGSRAMKMLRLRSPSVSSLSREIHCTVRLLDDSEIACSIQEVQDSIQRKRLAKKKWDMNSTEENRQEYKELQRRVKREVSKAKQKAYDELYTRLDTRDGEKDLYRLARQRDRDGKDVQQVRVIKDRDGRVLTSEESVQRRWKEYFEELMNEENEREKRVEGVNSVEQKVDKIRKDEVRTALKRMRSGKAVGPDDIPVEVWKCLGEAAVEFLTSLFNRVLENLEKAYDRVPREELWYCMRKSGVAEKYVRVVQDMYERSRTVVSESREQVEENLERWRFALERRGMKVSRSKTEYMCVNEREGSGTVRLQGEAVKKVQKFKYLASTVQSNGECGKEDEITQVNFNKDDFCLEKQHPLSKMTEMKLRRGKASPKKEAADFTATGKDRDGFDVKYISSDKVRFIKNIENENTKPVLGIGLENTGLTDFVLSRSGRGVFSCVHFNKGDFLVEYRGQLINILFVCDHIPVYHDALKVFMFEFCFNGKLLCVDAAREDGSLGRLVNDDHINPNSNMKIITVKGKPHLCLFATRSINPGEEITYNHGDSEWPWRSKTASEKHQLQPQEMSTTSSEAVSKADPFTPTTAVTLEAIKQREQNEAGTVPEVTTPPTVVTDKSETVVPIEDTEKNEAGTVPEVTTSPRVITDKSETVVPIEDTEKIAVVKEQSGSEGQETIGPSEKTAKSALVLLLRSAQACHFSRLEILMPVLEVNLRMGVKVRIWRLAGVHHCRSGSSATRDTKGQFLLDHVCNHYSLLEKDYFGIRYVDPEKQRHWLDPSKPVVKQMKCQQPYTMCFRLKFYPQEPIKIKEELTSTRNTLIEHVYTEYLLYLQLKRDLYHGRLLCPLADAAYLGACIVQAELGDYDVDEHPADYISDFKMFPKQSLKLERKVQEIHQNELRGQCPALAELNLLQRAHTLDTYGVDPHPCKDFTGATAFLGFTARGFVVFQGNKRIHLLKWPDVSRFKFEGKTFYVIGVQREKKLVLTFHTSTPAACKHLWKCGVENQAFYKCAKSSQIKTVSSSNIFFKGTRFRYSGRVAKEVIEASSKIQREPPIFHRSELHLLHPKRFKGILKRFYLEPSMCQLGQSRSFTSLSHKHLIMNMEPLLPALGSNREYREASADSVLHQTRSSGLRRSSHRVVMEEQGVWKKEELDCIEVPDKDLLRDVKIDKVLQRGMDEDKVLEGTVDVGKDQSNILEDRVNMGKGQILESVGVGQFQHEILESNNDVGKVQNDLLDGGMDVVKVQAVDLEGNSDKDKFQGKILEDSVDMGKVHDKVLDGGMEVNKTEDKVLKGGVEVDKFLEGGLDMNKVRCIVFECSMDADKIQDKFPKGGVEVDKFQDKVLKCDVVHLAEDNFLKGNVSVDGIYDTVLEDSVERVIDEALKETIAMDKVQNKMQDGLYMDKTLEEALKGSVKVNENGLELKDSHGTVLEDNVDVEVLNAMERMDTLRCQVRITTRHNLQLRMANHTARDVYVRLLGHGEQITGSGLLALKDSVHLSPLKASMMPEDPELEETDCEAQETGQEELYISTTGPGERSQQEMDEDDEDGSHAISDTVYSPCSSVMPTPVEETQGGVDFLFQSPGRLLKELHADPEMQAELWTERQQELTQEAARQSLCSQSNGKLQIQAFLHSAVRLIAVASILLLLLLVLLLVLLESDLDVSFLQDIRETPEFEQFHYEYYCPLRRWLCYKLELLTEHLWGD</sequence>
<gene>
    <name evidence="6" type="ORF">QTP70_028416</name>
</gene>
<feature type="non-terminal residue" evidence="6">
    <location>
        <position position="1"/>
    </location>
</feature>
<protein>
    <recommendedName>
        <fullName evidence="8">FERM domain-containing protein</fullName>
    </recommendedName>
</protein>
<dbReference type="Pfam" id="PF00373">
    <property type="entry name" value="FERM_M"/>
    <property type="match status" value="1"/>
</dbReference>
<dbReference type="Gene3D" id="1.20.80.10">
    <property type="match status" value="1"/>
</dbReference>
<evidence type="ECO:0000313" key="6">
    <source>
        <dbReference type="EMBL" id="KAK3540221.1"/>
    </source>
</evidence>
<dbReference type="Gene3D" id="2.30.29.30">
    <property type="entry name" value="Pleckstrin-homology domain (PH domain)/Phosphotyrosine-binding domain (PTB)"/>
    <property type="match status" value="1"/>
</dbReference>
<dbReference type="SMART" id="SM01196">
    <property type="entry name" value="FERM_C"/>
    <property type="match status" value="1"/>
</dbReference>
<dbReference type="InterPro" id="IPR014847">
    <property type="entry name" value="FA"/>
</dbReference>
<dbReference type="CDD" id="cd17102">
    <property type="entry name" value="FERM_F1_FRMD3"/>
    <property type="match status" value="1"/>
</dbReference>
<dbReference type="PROSITE" id="PS50280">
    <property type="entry name" value="SET"/>
    <property type="match status" value="1"/>
</dbReference>
<feature type="coiled-coil region" evidence="1">
    <location>
        <begin position="87"/>
        <end position="121"/>
    </location>
</feature>
<dbReference type="InterPro" id="IPR046341">
    <property type="entry name" value="SET_dom_sf"/>
</dbReference>
<dbReference type="SMART" id="SM00295">
    <property type="entry name" value="B41"/>
    <property type="match status" value="1"/>
</dbReference>
<evidence type="ECO:0000256" key="1">
    <source>
        <dbReference type="SAM" id="Coils"/>
    </source>
</evidence>
<name>A0AAE0R2R5_9TELE</name>
<feature type="compositionally biased region" description="Basic and acidic residues" evidence="2">
    <location>
        <begin position="583"/>
        <end position="592"/>
    </location>
</feature>
<evidence type="ECO:0008006" key="8">
    <source>
        <dbReference type="Google" id="ProtNLM"/>
    </source>
</evidence>
<dbReference type="InterPro" id="IPR029071">
    <property type="entry name" value="Ubiquitin-like_domsf"/>
</dbReference>
<dbReference type="EMBL" id="JAUCMX010000007">
    <property type="protein sequence ID" value="KAK3540221.1"/>
    <property type="molecule type" value="Genomic_DNA"/>
</dbReference>
<keyword evidence="1" id="KW-0175">Coiled coil</keyword>
<dbReference type="Pfam" id="PF09380">
    <property type="entry name" value="FERM_C"/>
    <property type="match status" value="1"/>
</dbReference>
<keyword evidence="3" id="KW-0472">Membrane</keyword>
<accession>A0AAE0R2R5</accession>
<dbReference type="PANTHER" id="PTHR23280">
    <property type="entry name" value="4.1 G PROTEIN"/>
    <property type="match status" value="1"/>
</dbReference>
<dbReference type="InterPro" id="IPR001214">
    <property type="entry name" value="SET_dom"/>
</dbReference>
<dbReference type="Pfam" id="PF09379">
    <property type="entry name" value="FERM_N"/>
    <property type="match status" value="1"/>
</dbReference>
<feature type="compositionally biased region" description="Polar residues" evidence="2">
    <location>
        <begin position="593"/>
        <end position="605"/>
    </location>
</feature>
<dbReference type="CDD" id="cd14473">
    <property type="entry name" value="FERM_B-lobe"/>
    <property type="match status" value="1"/>
</dbReference>
<proteinExistence type="predicted"/>
<dbReference type="Pfam" id="PF08736">
    <property type="entry name" value="FA"/>
    <property type="match status" value="1"/>
</dbReference>
<dbReference type="Gene3D" id="2.170.270.10">
    <property type="entry name" value="SET domain"/>
    <property type="match status" value="1"/>
</dbReference>
<dbReference type="InterPro" id="IPR018980">
    <property type="entry name" value="FERM_PH-like_C"/>
</dbReference>
<dbReference type="PROSITE" id="PS00660">
    <property type="entry name" value="FERM_1"/>
    <property type="match status" value="1"/>
</dbReference>
<feature type="region of interest" description="Disordered" evidence="2">
    <location>
        <begin position="583"/>
        <end position="609"/>
    </location>
</feature>
<dbReference type="PRINTS" id="PR00935">
    <property type="entry name" value="BAND41"/>
</dbReference>
<organism evidence="6 7">
    <name type="scientific">Hemibagrus guttatus</name>
    <dbReference type="NCBI Taxonomy" id="175788"/>
    <lineage>
        <taxon>Eukaryota</taxon>
        <taxon>Metazoa</taxon>
        <taxon>Chordata</taxon>
        <taxon>Craniata</taxon>
        <taxon>Vertebrata</taxon>
        <taxon>Euteleostomi</taxon>
        <taxon>Actinopterygii</taxon>
        <taxon>Neopterygii</taxon>
        <taxon>Teleostei</taxon>
        <taxon>Ostariophysi</taxon>
        <taxon>Siluriformes</taxon>
        <taxon>Bagridae</taxon>
        <taxon>Hemibagrus</taxon>
    </lineage>
</organism>
<dbReference type="SMART" id="SM00317">
    <property type="entry name" value="SET"/>
    <property type="match status" value="1"/>
</dbReference>
<evidence type="ECO:0000256" key="3">
    <source>
        <dbReference type="SAM" id="Phobius"/>
    </source>
</evidence>
<reference evidence="6" key="1">
    <citation type="submission" date="2023-06" db="EMBL/GenBank/DDBJ databases">
        <title>Male Hemibagrus guttatus genome.</title>
        <authorList>
            <person name="Bian C."/>
        </authorList>
    </citation>
    <scope>NUCLEOTIDE SEQUENCE</scope>
    <source>
        <strain evidence="6">Male_cb2023</strain>
        <tissue evidence="6">Muscle</tissue>
    </source>
</reference>
<dbReference type="GO" id="GO:0031032">
    <property type="term" value="P:actomyosin structure organization"/>
    <property type="evidence" value="ECO:0007669"/>
    <property type="project" value="TreeGrafter"/>
</dbReference>
<keyword evidence="3" id="KW-1133">Transmembrane helix</keyword>
<keyword evidence="3" id="KW-0812">Transmembrane</keyword>
<dbReference type="SMART" id="SM01195">
    <property type="entry name" value="FA"/>
    <property type="match status" value="1"/>
</dbReference>